<evidence type="ECO:0000259" key="3">
    <source>
        <dbReference type="PROSITE" id="PS50076"/>
    </source>
</evidence>
<feature type="transmembrane region" description="Helical" evidence="2">
    <location>
        <begin position="341"/>
        <end position="362"/>
    </location>
</feature>
<keyword evidence="2" id="KW-0472">Membrane</keyword>
<feature type="transmembrane region" description="Helical" evidence="2">
    <location>
        <begin position="235"/>
        <end position="253"/>
    </location>
</feature>
<dbReference type="SUPFAM" id="SSF46565">
    <property type="entry name" value="Chaperone J-domain"/>
    <property type="match status" value="1"/>
</dbReference>
<evidence type="ECO:0000313" key="4">
    <source>
        <dbReference type="EMBL" id="KAL3822843.1"/>
    </source>
</evidence>
<feature type="transmembrane region" description="Helical" evidence="2">
    <location>
        <begin position="209"/>
        <end position="229"/>
    </location>
</feature>
<proteinExistence type="predicted"/>
<gene>
    <name evidence="4" type="ORF">ACHAXA_011480</name>
</gene>
<evidence type="ECO:0000313" key="5">
    <source>
        <dbReference type="Proteomes" id="UP001530377"/>
    </source>
</evidence>
<dbReference type="PROSITE" id="PS50076">
    <property type="entry name" value="DNAJ_2"/>
    <property type="match status" value="1"/>
</dbReference>
<dbReference type="Proteomes" id="UP001530377">
    <property type="component" value="Unassembled WGS sequence"/>
</dbReference>
<dbReference type="EMBL" id="JALLPB020000053">
    <property type="protein sequence ID" value="KAL3822843.1"/>
    <property type="molecule type" value="Genomic_DNA"/>
</dbReference>
<dbReference type="InterPro" id="IPR001623">
    <property type="entry name" value="DnaJ_domain"/>
</dbReference>
<accession>A0ABD3SEN3</accession>
<dbReference type="InterPro" id="IPR036869">
    <property type="entry name" value="J_dom_sf"/>
</dbReference>
<evidence type="ECO:0000256" key="1">
    <source>
        <dbReference type="SAM" id="MobiDB-lite"/>
    </source>
</evidence>
<feature type="transmembrane region" description="Helical" evidence="2">
    <location>
        <begin position="129"/>
        <end position="152"/>
    </location>
</feature>
<dbReference type="AlphaFoldDB" id="A0ABD3SEN3"/>
<keyword evidence="2" id="KW-0812">Transmembrane</keyword>
<feature type="compositionally biased region" description="Basic and acidic residues" evidence="1">
    <location>
        <begin position="390"/>
        <end position="401"/>
    </location>
</feature>
<feature type="domain" description="J" evidence="3">
    <location>
        <begin position="26"/>
        <end position="96"/>
    </location>
</feature>
<dbReference type="PROSITE" id="PS00636">
    <property type="entry name" value="DNAJ_1"/>
    <property type="match status" value="1"/>
</dbReference>
<protein>
    <recommendedName>
        <fullName evidence="3">J domain-containing protein</fullName>
    </recommendedName>
</protein>
<dbReference type="Pfam" id="PF10269">
    <property type="entry name" value="Tmemb_185A"/>
    <property type="match status" value="1"/>
</dbReference>
<feature type="transmembrane region" description="Helical" evidence="2">
    <location>
        <begin position="158"/>
        <end position="179"/>
    </location>
</feature>
<feature type="transmembrane region" description="Helical" evidence="2">
    <location>
        <begin position="467"/>
        <end position="495"/>
    </location>
</feature>
<dbReference type="InterPro" id="IPR018253">
    <property type="entry name" value="DnaJ_domain_CS"/>
</dbReference>
<dbReference type="InterPro" id="IPR019396">
    <property type="entry name" value="TM_Fragile-X-F-assoc"/>
</dbReference>
<keyword evidence="5" id="KW-1185">Reference proteome</keyword>
<dbReference type="Gene3D" id="1.10.287.110">
    <property type="entry name" value="DnaJ domain"/>
    <property type="match status" value="1"/>
</dbReference>
<name>A0ABD3SEN3_9STRA</name>
<dbReference type="PANTHER" id="PTHR13568">
    <property type="entry name" value="FAM11A, B PROTEIN"/>
    <property type="match status" value="1"/>
</dbReference>
<feature type="region of interest" description="Disordered" evidence="1">
    <location>
        <begin position="554"/>
        <end position="591"/>
    </location>
</feature>
<dbReference type="PRINTS" id="PR00625">
    <property type="entry name" value="JDOMAIN"/>
</dbReference>
<feature type="transmembrane region" description="Helical" evidence="2">
    <location>
        <begin position="438"/>
        <end position="461"/>
    </location>
</feature>
<organism evidence="4 5">
    <name type="scientific">Cyclostephanos tholiformis</name>
    <dbReference type="NCBI Taxonomy" id="382380"/>
    <lineage>
        <taxon>Eukaryota</taxon>
        <taxon>Sar</taxon>
        <taxon>Stramenopiles</taxon>
        <taxon>Ochrophyta</taxon>
        <taxon>Bacillariophyta</taxon>
        <taxon>Coscinodiscophyceae</taxon>
        <taxon>Thalassiosirophycidae</taxon>
        <taxon>Stephanodiscales</taxon>
        <taxon>Stephanodiscaceae</taxon>
        <taxon>Cyclostephanos</taxon>
    </lineage>
</organism>
<feature type="region of interest" description="Disordered" evidence="1">
    <location>
        <begin position="383"/>
        <end position="428"/>
    </location>
</feature>
<evidence type="ECO:0000256" key="2">
    <source>
        <dbReference type="SAM" id="Phobius"/>
    </source>
</evidence>
<dbReference type="PANTHER" id="PTHR13568:SF9">
    <property type="entry name" value="TRANSMEMBRANE PROTEIN 203"/>
    <property type="match status" value="1"/>
</dbReference>
<dbReference type="CDD" id="cd06257">
    <property type="entry name" value="DnaJ"/>
    <property type="match status" value="1"/>
</dbReference>
<sequence>MRYDIAFFLCCCRSFLSSSGRDEDESFYDLLGVPVDAGMDDLRRAYKRQSLLMHPDKLAQRGQVVTEIDRDRFTRMRHAYEVLSDPRRRETYDAVGERGMRWIEEPLSVDPRELAHNFATSSVLDRSKIFAIFLILYVAIFVLPILVCLMADGLLGRYAKWTCVLIPLWFWDAIILFYHSRVILMGPIRRPENVPEEEWVDPLPMVRRVVAMIRFGLLVIFQILLALRLDGHLANLPWIIVFVPLFLWDAMALRRKVALSSLVVVTHDELELAIGKRLGECTASEREDLMRRYVVVPTNSEDARDAANRLVSDARVDVVRILARISFAMLLALNLDSGYDWSWWLVFLPVFGTSAIVVGWALRNFAHAQSEAARMDPAAFGGGGDGGGELGHDPGDGDGRGESSTSPYAKINGNGKGDDASPLSDEEREELRARVAQSAYRAAGTCLSQCFVVVMACVLIGKIEGAGYSLLIVISPFLAAGGIVLCCLACTIFCISEVDENAGMAEFDTAIGRAVAAGGASTGYGSVGASAKGYDPPTAQGREDVPCDAADIAPGGHRETTATGASTTSTTTTSCRTSAKPPPSSTWDPELGEIWRNTTNSVDVEDCEVAKRDETEVSATNVLDAECRRIEENHSISSSQCDLD</sequence>
<keyword evidence="2" id="KW-1133">Transmembrane helix</keyword>
<reference evidence="4 5" key="1">
    <citation type="submission" date="2024-10" db="EMBL/GenBank/DDBJ databases">
        <title>Updated reference genomes for cyclostephanoid diatoms.</title>
        <authorList>
            <person name="Roberts W.R."/>
            <person name="Alverson A.J."/>
        </authorList>
    </citation>
    <scope>NUCLEOTIDE SEQUENCE [LARGE SCALE GENOMIC DNA]</scope>
    <source>
        <strain evidence="4 5">AJA228-03</strain>
    </source>
</reference>
<comment type="caution">
    <text evidence="4">The sequence shown here is derived from an EMBL/GenBank/DDBJ whole genome shotgun (WGS) entry which is preliminary data.</text>
</comment>
<feature type="compositionally biased region" description="Low complexity" evidence="1">
    <location>
        <begin position="561"/>
        <end position="579"/>
    </location>
</feature>
<dbReference type="Pfam" id="PF00226">
    <property type="entry name" value="DnaJ"/>
    <property type="match status" value="1"/>
</dbReference>
<dbReference type="SMART" id="SM00271">
    <property type="entry name" value="DnaJ"/>
    <property type="match status" value="1"/>
</dbReference>